<sequence length="270" mass="28775">MKNIQKLFAISCLMLSSSVGAWCTVDGTLDTPAFECPVLNLLGLTVKQIDFCTDWSCTTPLNVFTGSTTLEITPSGAVPGSDEISVNLPTSGTYGYIRMLVNNDFLMNGYGKEDTNSWCATGSGTIYATEALAKAAATDTNNSFQLDKLLDEGNGVDAPGYGLIIYGYGTGQNNIPGYTSPTGQVSEVREYTHLLRRDEGNDDFFLTTVLQGDYDFGSGKIPSTINFGITLSFPYGGLGVGLAISSDIDTSDSIDQGFTTLTDGSCITWF</sequence>
<dbReference type="EMBL" id="UINC01152814">
    <property type="protein sequence ID" value="SVD47196.1"/>
    <property type="molecule type" value="Genomic_DNA"/>
</dbReference>
<feature type="non-terminal residue" evidence="1">
    <location>
        <position position="270"/>
    </location>
</feature>
<accession>A0A382VKY1</accession>
<dbReference type="AlphaFoldDB" id="A0A382VKY1"/>
<proteinExistence type="predicted"/>
<name>A0A382VKY1_9ZZZZ</name>
<protein>
    <submittedName>
        <fullName evidence="1">Uncharacterized protein</fullName>
    </submittedName>
</protein>
<reference evidence="1" key="1">
    <citation type="submission" date="2018-05" db="EMBL/GenBank/DDBJ databases">
        <authorList>
            <person name="Lanie J.A."/>
            <person name="Ng W.-L."/>
            <person name="Kazmierczak K.M."/>
            <person name="Andrzejewski T.M."/>
            <person name="Davidsen T.M."/>
            <person name="Wayne K.J."/>
            <person name="Tettelin H."/>
            <person name="Glass J.I."/>
            <person name="Rusch D."/>
            <person name="Podicherti R."/>
            <person name="Tsui H.-C.T."/>
            <person name="Winkler M.E."/>
        </authorList>
    </citation>
    <scope>NUCLEOTIDE SEQUENCE</scope>
</reference>
<gene>
    <name evidence="1" type="ORF">METZ01_LOCUS400050</name>
</gene>
<organism evidence="1">
    <name type="scientific">marine metagenome</name>
    <dbReference type="NCBI Taxonomy" id="408172"/>
    <lineage>
        <taxon>unclassified sequences</taxon>
        <taxon>metagenomes</taxon>
        <taxon>ecological metagenomes</taxon>
    </lineage>
</organism>
<evidence type="ECO:0000313" key="1">
    <source>
        <dbReference type="EMBL" id="SVD47196.1"/>
    </source>
</evidence>